<proteinExistence type="predicted"/>
<comment type="caution">
    <text evidence="1">The sequence shown here is derived from an EMBL/GenBank/DDBJ whole genome shotgun (WGS) entry which is preliminary data.</text>
</comment>
<protein>
    <submittedName>
        <fullName evidence="1">Uncharacterized protein</fullName>
    </submittedName>
</protein>
<organism evidence="1 2">
    <name type="scientific">Choristoneura fumiferana</name>
    <name type="common">Spruce budworm moth</name>
    <name type="synonym">Archips fumiferana</name>
    <dbReference type="NCBI Taxonomy" id="7141"/>
    <lineage>
        <taxon>Eukaryota</taxon>
        <taxon>Metazoa</taxon>
        <taxon>Ecdysozoa</taxon>
        <taxon>Arthropoda</taxon>
        <taxon>Hexapoda</taxon>
        <taxon>Insecta</taxon>
        <taxon>Pterygota</taxon>
        <taxon>Neoptera</taxon>
        <taxon>Endopterygota</taxon>
        <taxon>Lepidoptera</taxon>
        <taxon>Glossata</taxon>
        <taxon>Ditrysia</taxon>
        <taxon>Tortricoidea</taxon>
        <taxon>Tortricidae</taxon>
        <taxon>Tortricinae</taxon>
        <taxon>Choristoneura</taxon>
    </lineage>
</organism>
<name>A0ACC0KJ64_CHOFU</name>
<gene>
    <name evidence="1" type="ORF">MSG28_004234</name>
</gene>
<dbReference type="Proteomes" id="UP001064048">
    <property type="component" value="Chromosome 6"/>
</dbReference>
<evidence type="ECO:0000313" key="2">
    <source>
        <dbReference type="Proteomes" id="UP001064048"/>
    </source>
</evidence>
<evidence type="ECO:0000313" key="1">
    <source>
        <dbReference type="EMBL" id="KAI8436142.1"/>
    </source>
</evidence>
<dbReference type="EMBL" id="CM046106">
    <property type="protein sequence ID" value="KAI8436142.1"/>
    <property type="molecule type" value="Genomic_DNA"/>
</dbReference>
<sequence length="813" mass="93155">MPSFTEVSRQLHLLNDIILSDIRNGFGNAIEEETVIFSRHLFATKHWFSRISSSNKKIFILALLKHLNSAWAISLLLKAIWNCRPKDAVSSVCEKEIWSSYDQDPLDHNRTAVPLKTLVLVMKSDREWFISLEPDQQAVVLTELVSIGGGPLMWTVLQEAQIIYEKYREDQLVNIQECMVVTEPPIEKVKSQAAIDKGKKEPTPRGRPSSAGADSDAKQNVPGQAQKELDLKLAQWQSIIKIMKDSLKLEELEMTFTDGTKKKIWKVNRPIPEVIETVDFLQLLPSAIGKRILSFLPNTFLVDCARVNKYWAYLVDDLKAEAAARLKIDADMEKLKDLVLRHDTSMNTMDGTEQTFAINSQMASTAPSMMYERPSLRPSEKSGRCSFRNLQPKKSNKKPTIPPIRNMADMSERLNRRGATDDNLWGWCSAILKRHVIKEKSSPSIRVDGVMSLGNQHFPCPLMKYSIQLPLNPPLEQDPTTTILHLSFIFIYIYIIHNMPVSAFAEVTKQVHVLNDLILDDMIYAREQNEIETLQFNKHLSALKNWFTRISTPNKKRFLLALIEDISSAWALSLILMSIWNCRTKDAIMSVCEIKVDRPIVRLLVPRLRFSLKANLSDYARVNKYWAYLVEELRSERAARVKINADLEKLQDLMFINDTSMENFETFEFKVMAPSIQATSLGPSVKIRAQQLPSTKTSMKSAGAYSFRRFVTDSMYVPEPIFQIPIRNLNQMKDRLDNRGALDENVWTWCETILNRRRSRKDSSTSNEKETDGILLLSNLHFPCPLMTHTLKLPLNPPLVKDHTARYTSIKMK</sequence>
<keyword evidence="2" id="KW-1185">Reference proteome</keyword>
<accession>A0ACC0KJ64</accession>
<reference evidence="1 2" key="1">
    <citation type="journal article" date="2022" name="Genome Biol. Evol.">
        <title>The Spruce Budworm Genome: Reconstructing the Evolutionary History of Antifreeze Proteins.</title>
        <authorList>
            <person name="Beliveau C."/>
            <person name="Gagne P."/>
            <person name="Picq S."/>
            <person name="Vernygora O."/>
            <person name="Keeling C.I."/>
            <person name="Pinkney K."/>
            <person name="Doucet D."/>
            <person name="Wen F."/>
            <person name="Johnston J.S."/>
            <person name="Maaroufi H."/>
            <person name="Boyle B."/>
            <person name="Laroche J."/>
            <person name="Dewar K."/>
            <person name="Juretic N."/>
            <person name="Blackburn G."/>
            <person name="Nisole A."/>
            <person name="Brunet B."/>
            <person name="Brandao M."/>
            <person name="Lumley L."/>
            <person name="Duan J."/>
            <person name="Quan G."/>
            <person name="Lucarotti C.J."/>
            <person name="Roe A.D."/>
            <person name="Sperling F.A.H."/>
            <person name="Levesque R.C."/>
            <person name="Cusson M."/>
        </authorList>
    </citation>
    <scope>NUCLEOTIDE SEQUENCE [LARGE SCALE GENOMIC DNA]</scope>
    <source>
        <strain evidence="1">Glfc:IPQL:Cfum</strain>
    </source>
</reference>